<dbReference type="Gene3D" id="3.10.20.30">
    <property type="match status" value="1"/>
</dbReference>
<dbReference type="AlphaFoldDB" id="A0A4V1Z0W7"/>
<keyword evidence="2" id="KW-0479">Metal-binding</keyword>
<dbReference type="PROSITE" id="PS00197">
    <property type="entry name" value="2FE2S_FER_1"/>
    <property type="match status" value="1"/>
</dbReference>
<dbReference type="InterPro" id="IPR002888">
    <property type="entry name" value="2Fe-2S-bd"/>
</dbReference>
<protein>
    <submittedName>
        <fullName evidence="7">(2Fe-2S)-binding protein</fullName>
    </submittedName>
</protein>
<dbReference type="PROSITE" id="PS51085">
    <property type="entry name" value="2FE2S_FER_2"/>
    <property type="match status" value="1"/>
</dbReference>
<accession>A0A4V1Z0W7</accession>
<keyword evidence="5" id="KW-0411">Iron-sulfur</keyword>
<dbReference type="Pfam" id="PF00111">
    <property type="entry name" value="Fer2"/>
    <property type="match status" value="1"/>
</dbReference>
<sequence>MTTPFTVNGRDVTVDAQPDTPLLTVLREDLGLLGSRFGCGLGLCGACFVRLDGHVVPACDTPLWQAEGKDVVTVEGLSEPGHAHPVQQAILDRQAAQCGFCISGIVVNAATLLDEQPDADEEDVVAALDRNLCRCGVQRRIVDAVLAARSGAASS</sequence>
<dbReference type="Pfam" id="PF01799">
    <property type="entry name" value="Fer2_2"/>
    <property type="match status" value="1"/>
</dbReference>
<dbReference type="InterPro" id="IPR012675">
    <property type="entry name" value="Beta-grasp_dom_sf"/>
</dbReference>
<name>A0A4V1Z0W7_9ACTN</name>
<dbReference type="InterPro" id="IPR036010">
    <property type="entry name" value="2Fe-2S_ferredoxin-like_sf"/>
</dbReference>
<evidence type="ECO:0000256" key="4">
    <source>
        <dbReference type="ARBA" id="ARBA00023004"/>
    </source>
</evidence>
<keyword evidence="8" id="KW-1185">Reference proteome</keyword>
<dbReference type="GO" id="GO:0046872">
    <property type="term" value="F:metal ion binding"/>
    <property type="evidence" value="ECO:0007669"/>
    <property type="project" value="UniProtKB-KW"/>
</dbReference>
<evidence type="ECO:0000256" key="5">
    <source>
        <dbReference type="ARBA" id="ARBA00023014"/>
    </source>
</evidence>
<organism evidence="7 8">
    <name type="scientific">Nocardioides iriomotensis</name>
    <dbReference type="NCBI Taxonomy" id="715784"/>
    <lineage>
        <taxon>Bacteria</taxon>
        <taxon>Bacillati</taxon>
        <taxon>Actinomycetota</taxon>
        <taxon>Actinomycetes</taxon>
        <taxon>Propionibacteriales</taxon>
        <taxon>Nocardioidaceae</taxon>
        <taxon>Nocardioides</taxon>
    </lineage>
</organism>
<dbReference type="EMBL" id="SDPU01000037">
    <property type="protein sequence ID" value="RYU08846.1"/>
    <property type="molecule type" value="Genomic_DNA"/>
</dbReference>
<dbReference type="InterPro" id="IPR001041">
    <property type="entry name" value="2Fe-2S_ferredoxin-type"/>
</dbReference>
<dbReference type="InterPro" id="IPR051452">
    <property type="entry name" value="Diverse_Oxidoreductases"/>
</dbReference>
<evidence type="ECO:0000256" key="2">
    <source>
        <dbReference type="ARBA" id="ARBA00022723"/>
    </source>
</evidence>
<proteinExistence type="predicted"/>
<dbReference type="SUPFAM" id="SSF47741">
    <property type="entry name" value="CO dehydrogenase ISP C-domain like"/>
    <property type="match status" value="1"/>
</dbReference>
<keyword evidence="1" id="KW-0001">2Fe-2S</keyword>
<keyword evidence="3" id="KW-0560">Oxidoreductase</keyword>
<evidence type="ECO:0000313" key="7">
    <source>
        <dbReference type="EMBL" id="RYU08846.1"/>
    </source>
</evidence>
<dbReference type="InterPro" id="IPR036884">
    <property type="entry name" value="2Fe-2S-bd_dom_sf"/>
</dbReference>
<evidence type="ECO:0000256" key="3">
    <source>
        <dbReference type="ARBA" id="ARBA00023002"/>
    </source>
</evidence>
<evidence type="ECO:0000313" key="8">
    <source>
        <dbReference type="Proteomes" id="UP000291189"/>
    </source>
</evidence>
<dbReference type="Gene3D" id="1.10.150.120">
    <property type="entry name" value="[2Fe-2S]-binding domain"/>
    <property type="match status" value="1"/>
</dbReference>
<comment type="caution">
    <text evidence="7">The sequence shown here is derived from an EMBL/GenBank/DDBJ whole genome shotgun (WGS) entry which is preliminary data.</text>
</comment>
<dbReference type="GO" id="GO:0051537">
    <property type="term" value="F:2 iron, 2 sulfur cluster binding"/>
    <property type="evidence" value="ECO:0007669"/>
    <property type="project" value="UniProtKB-KW"/>
</dbReference>
<dbReference type="PANTHER" id="PTHR44379">
    <property type="entry name" value="OXIDOREDUCTASE WITH IRON-SULFUR SUBUNIT"/>
    <property type="match status" value="1"/>
</dbReference>
<reference evidence="7 8" key="1">
    <citation type="submission" date="2019-01" db="EMBL/GenBank/DDBJ databases">
        <title>Nocardioides guangzhouensis sp. nov., an actinobacterium isolated from soil.</title>
        <authorList>
            <person name="Fu Y."/>
            <person name="Cai Y."/>
            <person name="Lin Z."/>
            <person name="Chen P."/>
        </authorList>
    </citation>
    <scope>NUCLEOTIDE SEQUENCE [LARGE SCALE GENOMIC DNA]</scope>
    <source>
        <strain evidence="7 8">NBRC 105384</strain>
    </source>
</reference>
<dbReference type="RefSeq" id="WP_129989684.1">
    <property type="nucleotide sequence ID" value="NZ_SDPU01000037.1"/>
</dbReference>
<dbReference type="InterPro" id="IPR006058">
    <property type="entry name" value="2Fe2S_fd_BS"/>
</dbReference>
<dbReference type="OrthoDB" id="159930at2"/>
<evidence type="ECO:0000256" key="1">
    <source>
        <dbReference type="ARBA" id="ARBA00022714"/>
    </source>
</evidence>
<keyword evidence="4" id="KW-0408">Iron</keyword>
<feature type="domain" description="2Fe-2S ferredoxin-type" evidence="6">
    <location>
        <begin position="1"/>
        <end position="77"/>
    </location>
</feature>
<dbReference type="Proteomes" id="UP000291189">
    <property type="component" value="Unassembled WGS sequence"/>
</dbReference>
<evidence type="ECO:0000259" key="6">
    <source>
        <dbReference type="PROSITE" id="PS51085"/>
    </source>
</evidence>
<gene>
    <name evidence="7" type="ORF">ETU37_22555</name>
</gene>
<dbReference type="PANTHER" id="PTHR44379:SF6">
    <property type="entry name" value="BLR6046 PROTEIN"/>
    <property type="match status" value="1"/>
</dbReference>
<dbReference type="SUPFAM" id="SSF54292">
    <property type="entry name" value="2Fe-2S ferredoxin-like"/>
    <property type="match status" value="1"/>
</dbReference>
<dbReference type="GO" id="GO:0016491">
    <property type="term" value="F:oxidoreductase activity"/>
    <property type="evidence" value="ECO:0007669"/>
    <property type="project" value="UniProtKB-KW"/>
</dbReference>
<dbReference type="CDD" id="cd00207">
    <property type="entry name" value="fer2"/>
    <property type="match status" value="1"/>
</dbReference>